<dbReference type="PROSITE" id="PS50045">
    <property type="entry name" value="SIGMA54_INTERACT_4"/>
    <property type="match status" value="1"/>
</dbReference>
<dbReference type="Gene3D" id="3.40.50.300">
    <property type="entry name" value="P-loop containing nucleotide triphosphate hydrolases"/>
    <property type="match status" value="1"/>
</dbReference>
<evidence type="ECO:0000256" key="1">
    <source>
        <dbReference type="ARBA" id="ARBA00022741"/>
    </source>
</evidence>
<dbReference type="PROSITE" id="PS50110">
    <property type="entry name" value="RESPONSE_REGULATORY"/>
    <property type="match status" value="1"/>
</dbReference>
<reference evidence="8" key="1">
    <citation type="submission" date="2021-11" db="EMBL/GenBank/DDBJ databases">
        <authorList>
            <person name="Rodrigo-Torres L."/>
            <person name="Arahal R. D."/>
            <person name="Lucena T."/>
        </authorList>
    </citation>
    <scope>NUCLEOTIDE SEQUENCE</scope>
    <source>
        <strain evidence="8">CECT 7929</strain>
    </source>
</reference>
<dbReference type="EMBL" id="CAKLDI010000001">
    <property type="protein sequence ID" value="CAH0532805.1"/>
    <property type="molecule type" value="Genomic_DNA"/>
</dbReference>
<feature type="modified residue" description="4-aspartylphosphate" evidence="5">
    <location>
        <position position="58"/>
    </location>
</feature>
<dbReference type="InterPro" id="IPR002197">
    <property type="entry name" value="HTH_Fis"/>
</dbReference>
<dbReference type="PANTHER" id="PTHR32071">
    <property type="entry name" value="TRANSCRIPTIONAL REGULATORY PROTEIN"/>
    <property type="match status" value="1"/>
</dbReference>
<dbReference type="InterPro" id="IPR025944">
    <property type="entry name" value="Sigma_54_int_dom_CS"/>
</dbReference>
<dbReference type="InterPro" id="IPR009057">
    <property type="entry name" value="Homeodomain-like_sf"/>
</dbReference>
<dbReference type="InterPro" id="IPR001789">
    <property type="entry name" value="Sig_transdc_resp-reg_receiver"/>
</dbReference>
<dbReference type="Gene3D" id="1.10.10.60">
    <property type="entry name" value="Homeodomain-like"/>
    <property type="match status" value="1"/>
</dbReference>
<gene>
    <name evidence="8" type="primary">dctD_1</name>
    <name evidence="8" type="ORF">VST7929_00652</name>
</gene>
<dbReference type="Pfam" id="PF00072">
    <property type="entry name" value="Response_reg"/>
    <property type="match status" value="1"/>
</dbReference>
<dbReference type="Gene3D" id="3.40.50.2300">
    <property type="match status" value="1"/>
</dbReference>
<evidence type="ECO:0000259" key="6">
    <source>
        <dbReference type="PROSITE" id="PS50045"/>
    </source>
</evidence>
<feature type="domain" description="Sigma-54 factor interaction" evidence="6">
    <location>
        <begin position="144"/>
        <end position="347"/>
    </location>
</feature>
<keyword evidence="5" id="KW-0597">Phosphoprotein</keyword>
<dbReference type="SUPFAM" id="SSF52172">
    <property type="entry name" value="CheY-like"/>
    <property type="match status" value="1"/>
</dbReference>
<evidence type="ECO:0000256" key="2">
    <source>
        <dbReference type="ARBA" id="ARBA00022840"/>
    </source>
</evidence>
<accession>A0ABM8ZRS6</accession>
<dbReference type="SUPFAM" id="SSF52540">
    <property type="entry name" value="P-loop containing nucleoside triphosphate hydrolases"/>
    <property type="match status" value="1"/>
</dbReference>
<dbReference type="RefSeq" id="WP_237464850.1">
    <property type="nucleotide sequence ID" value="NZ_CAKLDI010000001.1"/>
</dbReference>
<keyword evidence="2" id="KW-0067">ATP-binding</keyword>
<keyword evidence="4" id="KW-0804">Transcription</keyword>
<sequence>MSRQQPLYDLILIDDDPDVLASYRHLFELSGYHPLLTSDPQLVLSTLHGQWSGVVISDIYMPAMHGLELLSQIQGIDPQIPVVMITGHGEIPLAVEAVKKGAYDFIEKPLDPAAFLSLIKTAQNQRQAICQQRQAIADATEHELIGSSAQISAIRDQVQALACTDQDALIQGKLGTGRHTVAQLLHQLSERHQSPYILCDCHQCDDQDLQAQIDAAQGGTLVLRQLSRLPRESQRWLAQYLLDQERLGDKQHRTLALFDQCAAELVREQQLHSELYYYFSQTRIVLPTLAERHSDIIPLFRAFLQRSAKRLGIATPKVERSYFDVLKHHQWPGNIRELRNVAELYAVGIVKLTNAEQNRVMEPLAGPLDNLVDDYEKRLIEDALFLSAGRVSEAADYLQIPRKKLYLRMRKHQLDKALFKPQCG</sequence>
<dbReference type="Gene3D" id="1.10.8.60">
    <property type="match status" value="1"/>
</dbReference>
<dbReference type="SUPFAM" id="SSF46689">
    <property type="entry name" value="Homeodomain-like"/>
    <property type="match status" value="1"/>
</dbReference>
<dbReference type="Proteomes" id="UP000838672">
    <property type="component" value="Unassembled WGS sequence"/>
</dbReference>
<keyword evidence="1" id="KW-0547">Nucleotide-binding</keyword>
<proteinExistence type="predicted"/>
<dbReference type="Pfam" id="PF02954">
    <property type="entry name" value="HTH_8"/>
    <property type="match status" value="1"/>
</dbReference>
<evidence type="ECO:0000256" key="5">
    <source>
        <dbReference type="PROSITE-ProRule" id="PRU00169"/>
    </source>
</evidence>
<dbReference type="InterPro" id="IPR058031">
    <property type="entry name" value="AAA_lid_NorR"/>
</dbReference>
<comment type="caution">
    <text evidence="8">The sequence shown here is derived from an EMBL/GenBank/DDBJ whole genome shotgun (WGS) entry which is preliminary data.</text>
</comment>
<keyword evidence="3" id="KW-0805">Transcription regulation</keyword>
<dbReference type="InterPro" id="IPR027417">
    <property type="entry name" value="P-loop_NTPase"/>
</dbReference>
<evidence type="ECO:0000259" key="7">
    <source>
        <dbReference type="PROSITE" id="PS50110"/>
    </source>
</evidence>
<dbReference type="InterPro" id="IPR011006">
    <property type="entry name" value="CheY-like_superfamily"/>
</dbReference>
<evidence type="ECO:0000256" key="4">
    <source>
        <dbReference type="ARBA" id="ARBA00023163"/>
    </source>
</evidence>
<dbReference type="PANTHER" id="PTHR32071:SF29">
    <property type="entry name" value="PHOSPHOGLYCERATE TRANSPORT SYSTEM TRANSCRIPTIONAL REGULATORY PROTEIN PGTA"/>
    <property type="match status" value="1"/>
</dbReference>
<evidence type="ECO:0000256" key="3">
    <source>
        <dbReference type="ARBA" id="ARBA00023015"/>
    </source>
</evidence>
<dbReference type="PROSITE" id="PS00688">
    <property type="entry name" value="SIGMA54_INTERACT_3"/>
    <property type="match status" value="1"/>
</dbReference>
<evidence type="ECO:0000313" key="8">
    <source>
        <dbReference type="EMBL" id="CAH0532805.1"/>
    </source>
</evidence>
<feature type="domain" description="Response regulatory" evidence="7">
    <location>
        <begin position="9"/>
        <end position="123"/>
    </location>
</feature>
<keyword evidence="9" id="KW-1185">Reference proteome</keyword>
<protein>
    <submittedName>
        <fullName evidence="8">C4-dicarboxylate transport transcriptional regulatory protein DctD</fullName>
    </submittedName>
</protein>
<dbReference type="SMART" id="SM00448">
    <property type="entry name" value="REC"/>
    <property type="match status" value="1"/>
</dbReference>
<name>A0ABM8ZRS6_9VIBR</name>
<organism evidence="8 9">
    <name type="scientific">Vibrio stylophorae</name>
    <dbReference type="NCBI Taxonomy" id="659351"/>
    <lineage>
        <taxon>Bacteria</taxon>
        <taxon>Pseudomonadati</taxon>
        <taxon>Pseudomonadota</taxon>
        <taxon>Gammaproteobacteria</taxon>
        <taxon>Vibrionales</taxon>
        <taxon>Vibrionaceae</taxon>
        <taxon>Vibrio</taxon>
    </lineage>
</organism>
<evidence type="ECO:0000313" key="9">
    <source>
        <dbReference type="Proteomes" id="UP000838672"/>
    </source>
</evidence>
<dbReference type="InterPro" id="IPR002078">
    <property type="entry name" value="Sigma_54_int"/>
</dbReference>
<dbReference type="Pfam" id="PF14532">
    <property type="entry name" value="Sigma54_activ_2"/>
    <property type="match status" value="1"/>
</dbReference>
<dbReference type="Pfam" id="PF25601">
    <property type="entry name" value="AAA_lid_14"/>
    <property type="match status" value="1"/>
</dbReference>